<gene>
    <name evidence="2" type="ORF">K8344_10150</name>
</gene>
<evidence type="ECO:0000313" key="2">
    <source>
        <dbReference type="EMBL" id="MCG2431480.1"/>
    </source>
</evidence>
<sequence>MFRKIIIGLFLLIAGSTMLAQEGTTSPYSFYGIGSLKFRGTAENRSMGGIGVFTDSIHINLQNPAGYAGLRLVNFSVGASHKAQKQKSDTGSQNTSSTSLDYLAMGIPMGKFGMGFGLLPYTAVGYDFYSEVSDGLTEYSGSGGLNKVFLSLAYQVTPEFSLGVDTNYNFGKIENTATTQKSDLQYGTQIYNSSDLLGFSFSFGALYKKMITDKLELTGSVTYSPGTSFNSENFRRIGTVNISPVGIIPVDEREVTVADTDFTFPSQLTLGAGLSKPKYWGIGVEYTNQQTSNFSNRTFTIDQVTYKNASKIKLGGYYIPNYNSFGNYFDRVVYRAGARFEQTGLAVNGQDINEFGISFGLGLPVGRLFSNMNLGFEIGKRGTTDFGLIQENFFNTYLSFSLNDRWFEKRLYD</sequence>
<reference evidence="2" key="1">
    <citation type="submission" date="2021-09" db="EMBL/GenBank/DDBJ databases">
        <title>Genome of Aequorivita sp. strain F64183.</title>
        <authorList>
            <person name="Wang Y."/>
        </authorList>
    </citation>
    <scope>NUCLEOTIDE SEQUENCE</scope>
    <source>
        <strain evidence="2">F64183</strain>
    </source>
</reference>
<dbReference type="Proteomes" id="UP001139462">
    <property type="component" value="Unassembled WGS sequence"/>
</dbReference>
<name>A0A9X1R1L1_9FLAO</name>
<dbReference type="Gene3D" id="2.40.160.60">
    <property type="entry name" value="Outer membrane protein transport protein (OMPP1/FadL/TodX)"/>
    <property type="match status" value="1"/>
</dbReference>
<dbReference type="AlphaFoldDB" id="A0A9X1R1L1"/>
<keyword evidence="1" id="KW-0732">Signal</keyword>
<feature type="signal peptide" evidence="1">
    <location>
        <begin position="1"/>
        <end position="20"/>
    </location>
</feature>
<dbReference type="RefSeq" id="WP_237608576.1">
    <property type="nucleotide sequence ID" value="NZ_JAIRBB010000008.1"/>
</dbReference>
<proteinExistence type="predicted"/>
<comment type="caution">
    <text evidence="2">The sequence shown here is derived from an EMBL/GenBank/DDBJ whole genome shotgun (WGS) entry which is preliminary data.</text>
</comment>
<protein>
    <submittedName>
        <fullName evidence="2">Outer membrane protein transport protein</fullName>
    </submittedName>
</protein>
<feature type="chain" id="PRO_5040858022" evidence="1">
    <location>
        <begin position="21"/>
        <end position="413"/>
    </location>
</feature>
<dbReference type="SUPFAM" id="SSF56935">
    <property type="entry name" value="Porins"/>
    <property type="match status" value="1"/>
</dbReference>
<accession>A0A9X1R1L1</accession>
<keyword evidence="3" id="KW-1185">Reference proteome</keyword>
<dbReference type="EMBL" id="JAIRBB010000008">
    <property type="protein sequence ID" value="MCG2431480.1"/>
    <property type="molecule type" value="Genomic_DNA"/>
</dbReference>
<organism evidence="2 3">
    <name type="scientific">Aequorivita xiaoshiensis</name>
    <dbReference type="NCBI Taxonomy" id="2874476"/>
    <lineage>
        <taxon>Bacteria</taxon>
        <taxon>Pseudomonadati</taxon>
        <taxon>Bacteroidota</taxon>
        <taxon>Flavobacteriia</taxon>
        <taxon>Flavobacteriales</taxon>
        <taxon>Flavobacteriaceae</taxon>
        <taxon>Aequorivita</taxon>
    </lineage>
</organism>
<evidence type="ECO:0000256" key="1">
    <source>
        <dbReference type="SAM" id="SignalP"/>
    </source>
</evidence>
<evidence type="ECO:0000313" key="3">
    <source>
        <dbReference type="Proteomes" id="UP001139462"/>
    </source>
</evidence>